<feature type="compositionally biased region" description="Polar residues" evidence="1">
    <location>
        <begin position="78"/>
        <end position="89"/>
    </location>
</feature>
<protein>
    <submittedName>
        <fullName evidence="2">Uncharacterized protein</fullName>
    </submittedName>
</protein>
<organism evidence="2 3">
    <name type="scientific">Aspergillus parasiticus</name>
    <dbReference type="NCBI Taxonomy" id="5067"/>
    <lineage>
        <taxon>Eukaryota</taxon>
        <taxon>Fungi</taxon>
        <taxon>Dikarya</taxon>
        <taxon>Ascomycota</taxon>
        <taxon>Pezizomycotina</taxon>
        <taxon>Eurotiomycetes</taxon>
        <taxon>Eurotiomycetidae</taxon>
        <taxon>Eurotiales</taxon>
        <taxon>Aspergillaceae</taxon>
        <taxon>Aspergillus</taxon>
        <taxon>Aspergillus subgen. Circumdati</taxon>
    </lineage>
</organism>
<dbReference type="Proteomes" id="UP000326532">
    <property type="component" value="Unassembled WGS sequence"/>
</dbReference>
<keyword evidence="3" id="KW-1185">Reference proteome</keyword>
<evidence type="ECO:0000256" key="1">
    <source>
        <dbReference type="SAM" id="MobiDB-lite"/>
    </source>
</evidence>
<proteinExistence type="predicted"/>
<dbReference type="AlphaFoldDB" id="A0A5N6DDK2"/>
<reference evidence="2 3" key="1">
    <citation type="submission" date="2019-04" db="EMBL/GenBank/DDBJ databases">
        <title>Fungal friends and foes A comparative genomics study of 23 Aspergillus species from section Flavi.</title>
        <authorList>
            <consortium name="DOE Joint Genome Institute"/>
            <person name="Kjaerbolling I."/>
            <person name="Vesth T.C."/>
            <person name="Frisvad J.C."/>
            <person name="Nybo J.L."/>
            <person name="Theobald S."/>
            <person name="Kildgaard S."/>
            <person name="Petersen T.I."/>
            <person name="Kuo A."/>
            <person name="Sato A."/>
            <person name="Lyhne E.K."/>
            <person name="Kogle M.E."/>
            <person name="Wiebenga A."/>
            <person name="Kun R.S."/>
            <person name="Lubbers R.J."/>
            <person name="Makela M.R."/>
            <person name="Barry K."/>
            <person name="Chovatia M."/>
            <person name="Clum A."/>
            <person name="Daum C."/>
            <person name="Haridas S."/>
            <person name="He G."/>
            <person name="LaButti K."/>
            <person name="Lipzen A."/>
            <person name="Mondo S."/>
            <person name="Pangilinan J."/>
            <person name="Riley R."/>
            <person name="Salamov A."/>
            <person name="Simmons B.A."/>
            <person name="Magnuson J.K."/>
            <person name="Henrissat B."/>
            <person name="Mortensen U.H."/>
            <person name="Larsen T.O."/>
            <person name="De vries R.P."/>
            <person name="Grigoriev I.V."/>
            <person name="Machida M."/>
            <person name="Baker S.E."/>
            <person name="Andersen M.R."/>
        </authorList>
    </citation>
    <scope>NUCLEOTIDE SEQUENCE [LARGE SCALE GENOMIC DNA]</scope>
    <source>
        <strain evidence="2 3">CBS 117618</strain>
    </source>
</reference>
<accession>A0A5N6DDK2</accession>
<dbReference type="EMBL" id="ML734992">
    <property type="protein sequence ID" value="KAB8203332.1"/>
    <property type="molecule type" value="Genomic_DNA"/>
</dbReference>
<name>A0A5N6DDK2_ASPPA</name>
<evidence type="ECO:0000313" key="3">
    <source>
        <dbReference type="Proteomes" id="UP000326532"/>
    </source>
</evidence>
<sequence>MAIAAAELKQSATIFRQVSRVSVPGRPSLAAISHGKLQKESFSPTPDLRRCLGHHGVYRKCVQAAQEAASQPIHASYGVNNNKSHTIPDNATKHEPTTTTTTTTTPPIRSQITQVIKAMTQRRHISASIKPENHLIRVPSHTSPRKSNIAGSLQCRVKLFFSRKSLPEERPLWQDAAG</sequence>
<feature type="region of interest" description="Disordered" evidence="1">
    <location>
        <begin position="76"/>
        <end position="105"/>
    </location>
</feature>
<gene>
    <name evidence="2" type="ORF">BDV34DRAFT_133551</name>
</gene>
<dbReference type="OMA" id="NGVFRRC"/>
<dbReference type="VEuPathDB" id="FungiDB:BDV34DRAFT_133551"/>
<evidence type="ECO:0000313" key="2">
    <source>
        <dbReference type="EMBL" id="KAB8203332.1"/>
    </source>
</evidence>